<name>A0A0D6MCA9_9BILA</name>
<evidence type="ECO:0000313" key="3">
    <source>
        <dbReference type="EMBL" id="EPB78592.1"/>
    </source>
</evidence>
<keyword evidence="4" id="KW-1185">Reference proteome</keyword>
<evidence type="ECO:0000313" key="4">
    <source>
        <dbReference type="Proteomes" id="UP000054495"/>
    </source>
</evidence>
<sequence length="189" mass="21575">MTSGPKASHRSKLAKGEEFNGNFGFAPQAANMQKMKYDCFAESTALMHARTCSGKLSNPDTRPGLKENFIEIYKTYLNLPQTARHASQRWWKELSMYGVNRNMLFTAEMRRATTRIVRHFGKMAWHSNIGLGCGIARCAKFSFVVCHYRPGKVLMSLNIPSIAVDVQEQKKDEEGMNQEKQRKVIESEY</sequence>
<dbReference type="CDD" id="cd05380">
    <property type="entry name" value="CAP_euk"/>
    <property type="match status" value="1"/>
</dbReference>
<proteinExistence type="predicted"/>
<dbReference type="Pfam" id="PF00188">
    <property type="entry name" value="CAP"/>
    <property type="match status" value="1"/>
</dbReference>
<dbReference type="Proteomes" id="UP000054495">
    <property type="component" value="Unassembled WGS sequence"/>
</dbReference>
<dbReference type="SMART" id="SM00198">
    <property type="entry name" value="SCP"/>
    <property type="match status" value="1"/>
</dbReference>
<accession>A0A0D6MCA9</accession>
<evidence type="ECO:0000259" key="2">
    <source>
        <dbReference type="SMART" id="SM00198"/>
    </source>
</evidence>
<gene>
    <name evidence="3" type="ORF">ANCCEY_02332</name>
</gene>
<feature type="domain" description="SCP" evidence="2">
    <location>
        <begin position="3"/>
        <end position="156"/>
    </location>
</feature>
<organism evidence="3 4">
    <name type="scientific">Ancylostoma ceylanicum</name>
    <dbReference type="NCBI Taxonomy" id="53326"/>
    <lineage>
        <taxon>Eukaryota</taxon>
        <taxon>Metazoa</taxon>
        <taxon>Ecdysozoa</taxon>
        <taxon>Nematoda</taxon>
        <taxon>Chromadorea</taxon>
        <taxon>Rhabditida</taxon>
        <taxon>Rhabditina</taxon>
        <taxon>Rhabditomorpha</taxon>
        <taxon>Strongyloidea</taxon>
        <taxon>Ancylostomatidae</taxon>
        <taxon>Ancylostomatinae</taxon>
        <taxon>Ancylostoma</taxon>
    </lineage>
</organism>
<dbReference type="SUPFAM" id="SSF55797">
    <property type="entry name" value="PR-1-like"/>
    <property type="match status" value="1"/>
</dbReference>
<reference evidence="3 4" key="1">
    <citation type="submission" date="2013-05" db="EMBL/GenBank/DDBJ databases">
        <title>Draft genome of the parasitic nematode Anyclostoma ceylanicum.</title>
        <authorList>
            <person name="Mitreva M."/>
        </authorList>
    </citation>
    <scope>NUCLEOTIDE SEQUENCE [LARGE SCALE GENOMIC DNA]</scope>
</reference>
<dbReference type="AlphaFoldDB" id="A0A0D6MCA9"/>
<feature type="region of interest" description="Disordered" evidence="1">
    <location>
        <begin position="169"/>
        <end position="189"/>
    </location>
</feature>
<dbReference type="InterPro" id="IPR035940">
    <property type="entry name" value="CAP_sf"/>
</dbReference>
<dbReference type="InterPro" id="IPR014044">
    <property type="entry name" value="CAP_dom"/>
</dbReference>
<dbReference type="Gene3D" id="3.40.33.10">
    <property type="entry name" value="CAP"/>
    <property type="match status" value="1"/>
</dbReference>
<dbReference type="EMBL" id="KE124809">
    <property type="protein sequence ID" value="EPB78592.1"/>
    <property type="molecule type" value="Genomic_DNA"/>
</dbReference>
<evidence type="ECO:0000256" key="1">
    <source>
        <dbReference type="SAM" id="MobiDB-lite"/>
    </source>
</evidence>
<protein>
    <submittedName>
        <fullName evidence="3">SCP-like protein</fullName>
    </submittedName>
</protein>